<evidence type="ECO:0000259" key="2">
    <source>
        <dbReference type="Pfam" id="PF09822"/>
    </source>
</evidence>
<protein>
    <submittedName>
        <fullName evidence="4">ABC transporter</fullName>
    </submittedName>
</protein>
<dbReference type="AlphaFoldDB" id="A0A3T0D3V4"/>
<dbReference type="Pfam" id="PF23357">
    <property type="entry name" value="DUF7088"/>
    <property type="match status" value="1"/>
</dbReference>
<gene>
    <name evidence="4" type="ORF">ELD05_01700</name>
</gene>
<dbReference type="EMBL" id="CP034791">
    <property type="protein sequence ID" value="AZT89496.1"/>
    <property type="molecule type" value="Genomic_DNA"/>
</dbReference>
<feature type="domain" description="DUF7088" evidence="3">
    <location>
        <begin position="54"/>
        <end position="136"/>
    </location>
</feature>
<accession>A0A3T0D3V4</accession>
<feature type="transmembrane region" description="Helical" evidence="1">
    <location>
        <begin position="20"/>
        <end position="42"/>
    </location>
</feature>
<dbReference type="Pfam" id="PF09822">
    <property type="entry name" value="ABC_transp_aux"/>
    <property type="match status" value="1"/>
</dbReference>
<sequence>MVKLDLKSIKSSFKTRKFKYGGYAAMLTASVIAILIVLNLLVGQIPAKLDLTHNRLYSLSKPTVDLLKNLKKDVTIYALFPTGNENPVISEFIQKYAEKSSHVKIKYIDPYKNPGFVKKYDTSGSGIDEGSLIVESGSKFRVINRYDMVDYSYDEQTGESNVTGLTIEQKLTPAILYVTSEKTPIVYELKGHGEETFVGLGISSEIEAANFEIKDLNLLTEKSVPQDASAVVVISPKTDISDIELKKLKDYINGGGRVLFLMDLLKDELKNFNSLFESLGVRLEHGVVMEGDNNYNAGNPVWILPKLESHDIVNPIDLNNMYMLLPSAQAIVETKFKKRTITIEKLLTTTSNSWLRKDLNSTSLSKEKGDISGPFTLAVAITDKADALNTKLRPKDAKVVIVGNATFASFQVSKGVPGNLNFVVNALNWLQDKKDNLQIQPKDLTTFRLNISTTQAMVWAAITVVGIPIVILVLGLTVWLRRRHL</sequence>
<proteinExistence type="predicted"/>
<keyword evidence="1" id="KW-0812">Transmembrane</keyword>
<dbReference type="InterPro" id="IPR055396">
    <property type="entry name" value="DUF7088"/>
</dbReference>
<evidence type="ECO:0000259" key="3">
    <source>
        <dbReference type="Pfam" id="PF23357"/>
    </source>
</evidence>
<evidence type="ECO:0000313" key="4">
    <source>
        <dbReference type="EMBL" id="AZT89496.1"/>
    </source>
</evidence>
<keyword evidence="1" id="KW-1133">Transmembrane helix</keyword>
<feature type="transmembrane region" description="Helical" evidence="1">
    <location>
        <begin position="456"/>
        <end position="480"/>
    </location>
</feature>
<feature type="domain" description="ABC-type uncharacterised transport system" evidence="2">
    <location>
        <begin position="201"/>
        <end position="425"/>
    </location>
</feature>
<organism evidence="4 5">
    <name type="scientific">Caldicellulosiruptor changbaiensis</name>
    <dbReference type="NCBI Taxonomy" id="1222016"/>
    <lineage>
        <taxon>Bacteria</taxon>
        <taxon>Bacillati</taxon>
        <taxon>Bacillota</taxon>
        <taxon>Bacillota incertae sedis</taxon>
        <taxon>Caldicellulosiruptorales</taxon>
        <taxon>Caldicellulosiruptoraceae</taxon>
        <taxon>Caldicellulosiruptor</taxon>
    </lineage>
</organism>
<dbReference type="Proteomes" id="UP000282930">
    <property type="component" value="Chromosome"/>
</dbReference>
<dbReference type="InterPro" id="IPR019196">
    <property type="entry name" value="ABC_transp_unknown"/>
</dbReference>
<keyword evidence="1" id="KW-0472">Membrane</keyword>
<dbReference type="CDD" id="cd12087">
    <property type="entry name" value="TM_EGFR-like"/>
    <property type="match status" value="1"/>
</dbReference>
<evidence type="ECO:0000256" key="1">
    <source>
        <dbReference type="SAM" id="Phobius"/>
    </source>
</evidence>
<name>A0A3T0D3V4_9FIRM</name>
<evidence type="ECO:0000313" key="5">
    <source>
        <dbReference type="Proteomes" id="UP000282930"/>
    </source>
</evidence>
<dbReference type="RefSeq" id="WP_127351118.1">
    <property type="nucleotide sequence ID" value="NZ_CP034791.1"/>
</dbReference>
<keyword evidence="5" id="KW-1185">Reference proteome</keyword>
<reference evidence="4 5" key="1">
    <citation type="submission" date="2018-12" db="EMBL/GenBank/DDBJ databases">
        <title>Genome sequence from the cellulolytic species, Caldicellulosiruptor changbaiensis.</title>
        <authorList>
            <person name="Blumer-Schuette S.E."/>
            <person name="Mendoza C."/>
        </authorList>
    </citation>
    <scope>NUCLEOTIDE SEQUENCE [LARGE SCALE GENOMIC DNA]</scope>
    <source>
        <strain evidence="4 5">CBS-Z</strain>
    </source>
</reference>
<dbReference type="KEGG" id="ccha:ELD05_01700"/>